<dbReference type="AlphaFoldDB" id="A0A2N3PXR0"/>
<evidence type="ECO:0000313" key="16">
    <source>
        <dbReference type="Proteomes" id="UP000233293"/>
    </source>
</evidence>
<dbReference type="RefSeq" id="WP_101250104.1">
    <property type="nucleotide sequence ID" value="NZ_PIUM01000006.1"/>
</dbReference>
<dbReference type="SUPFAM" id="SSF56935">
    <property type="entry name" value="Porins"/>
    <property type="match status" value="1"/>
</dbReference>
<proteinExistence type="inferred from homology"/>
<dbReference type="InterPro" id="IPR012910">
    <property type="entry name" value="Plug_dom"/>
</dbReference>
<evidence type="ECO:0000256" key="2">
    <source>
        <dbReference type="ARBA" id="ARBA00022448"/>
    </source>
</evidence>
<keyword evidence="2 11" id="KW-0813">Transport</keyword>
<name>A0A2N3PXR0_9PROT</name>
<keyword evidence="3 11" id="KW-1134">Transmembrane beta strand</keyword>
<feature type="domain" description="TonB-dependent receptor-like beta-barrel" evidence="13">
    <location>
        <begin position="289"/>
        <end position="715"/>
    </location>
</feature>
<keyword evidence="4" id="KW-0410">Iron transport</keyword>
<dbReference type="GO" id="GO:0006826">
    <property type="term" value="P:iron ion transport"/>
    <property type="evidence" value="ECO:0007669"/>
    <property type="project" value="UniProtKB-KW"/>
</dbReference>
<feature type="domain" description="TonB-dependent receptor plug" evidence="14">
    <location>
        <begin position="62"/>
        <end position="170"/>
    </location>
</feature>
<organism evidence="15 16">
    <name type="scientific">Telmatospirillum siberiense</name>
    <dbReference type="NCBI Taxonomy" id="382514"/>
    <lineage>
        <taxon>Bacteria</taxon>
        <taxon>Pseudomonadati</taxon>
        <taxon>Pseudomonadota</taxon>
        <taxon>Alphaproteobacteria</taxon>
        <taxon>Rhodospirillales</taxon>
        <taxon>Rhodospirillaceae</taxon>
        <taxon>Telmatospirillum</taxon>
    </lineage>
</organism>
<keyword evidence="5 11" id="KW-0812">Transmembrane</keyword>
<keyword evidence="6" id="KW-0408">Iron</keyword>
<dbReference type="GO" id="GO:0009279">
    <property type="term" value="C:cell outer membrane"/>
    <property type="evidence" value="ECO:0007669"/>
    <property type="project" value="UniProtKB-SubCell"/>
</dbReference>
<evidence type="ECO:0000256" key="8">
    <source>
        <dbReference type="ARBA" id="ARBA00023077"/>
    </source>
</evidence>
<keyword evidence="16" id="KW-1185">Reference proteome</keyword>
<dbReference type="InterPro" id="IPR036942">
    <property type="entry name" value="Beta-barrel_TonB_sf"/>
</dbReference>
<accession>A0A2N3PXR0</accession>
<evidence type="ECO:0000259" key="14">
    <source>
        <dbReference type="Pfam" id="PF07715"/>
    </source>
</evidence>
<evidence type="ECO:0000256" key="10">
    <source>
        <dbReference type="ARBA" id="ARBA00023237"/>
    </source>
</evidence>
<gene>
    <name evidence="15" type="ORF">CWS72_08265</name>
</gene>
<keyword evidence="9 11" id="KW-0472">Membrane</keyword>
<evidence type="ECO:0000256" key="3">
    <source>
        <dbReference type="ARBA" id="ARBA00022452"/>
    </source>
</evidence>
<comment type="similarity">
    <text evidence="11 12">Belongs to the TonB-dependent receptor family.</text>
</comment>
<evidence type="ECO:0000256" key="11">
    <source>
        <dbReference type="PROSITE-ProRule" id="PRU01360"/>
    </source>
</evidence>
<sequence length="759" mass="82110">MFLGFRKRRTPGGTFALRVAAPLGIGLGAMIVGTMPARSADETANQDVENVVVTATKRNESLQKVPLAVSVVDGEQAAQENLNNLNDISSIVPSLNFRNGASNKDQGLFIRGMGTVTTSPGAEPSVSTVIDGVALDRPGQATLDLLDVERIEVLRGPQGTLFGKNASAGVVNIVTQQPTEEAHGYGDVSYFGGGDEFRAKAGVSGALVPGKAKGLLSVLSSDYGGNVTNVYNGDKVNGYDHNGARTKIELTPSDTFRVLFAADYLHSRETIPSGVISSTNITYPGGVTTANPAFANLISPVQASAGNTNINTNTNTHADDDNGGVSAQLDWSIGNHTLTSISAYRKWKNGQLQDFDRTSSSLNKQIVDHGELDFDQISQELRLASPTGQFLEYVTGLYYLHTVDDEVYSRTDTATSGTVNNGTARYGTRGDNYSAFGEATFNFTDDFRGIAGARVIRDELSYYHGRVSTAADTGISASSPYATGNTSDLGYADRVGLQYDLTRKATTYVTYSHGYKGPAYNVFFNMVPSTQGAALKAETSNSYEIGLKTKTLEDRLLFNAALFHTTFDNYQANFPNLVNGAVVTNLINAGQVSSRGFEADFTAKPCKQLTFTGNLAATDARIDHTLVTPKNWPINGEPLPFTPKWKTNLRADYRIPVNEDYAITLGTNYRWQSKVQYDLSESPDTIQKAYGIWDADISLNNLASSWRITLLAKNVLDKTYSSYLQSSGATSTSGTAGYVYRWVPRDAERYFGINLRKDF</sequence>
<protein>
    <submittedName>
        <fullName evidence="15">TonB-dependent receptor</fullName>
    </submittedName>
</protein>
<reference evidence="16" key="1">
    <citation type="submission" date="2017-12" db="EMBL/GenBank/DDBJ databases">
        <title>Draft genome sequence of Telmatospirillum siberiense 26-4b1T, an acidotolerant peatland alphaproteobacterium potentially involved in sulfur cycling.</title>
        <authorList>
            <person name="Hausmann B."/>
            <person name="Pjevac P."/>
            <person name="Schreck K."/>
            <person name="Herbold C.W."/>
            <person name="Daims H."/>
            <person name="Wagner M."/>
            <person name="Pester M."/>
            <person name="Loy A."/>
        </authorList>
    </citation>
    <scope>NUCLEOTIDE SEQUENCE [LARGE SCALE GENOMIC DNA]</scope>
    <source>
        <strain evidence="16">26-4b1</strain>
    </source>
</reference>
<evidence type="ECO:0000256" key="1">
    <source>
        <dbReference type="ARBA" id="ARBA00004571"/>
    </source>
</evidence>
<evidence type="ECO:0000256" key="9">
    <source>
        <dbReference type="ARBA" id="ARBA00023136"/>
    </source>
</evidence>
<keyword evidence="8 12" id="KW-0798">TonB box</keyword>
<evidence type="ECO:0000313" key="15">
    <source>
        <dbReference type="EMBL" id="PKU25177.1"/>
    </source>
</evidence>
<dbReference type="CDD" id="cd01347">
    <property type="entry name" value="ligand_gated_channel"/>
    <property type="match status" value="1"/>
</dbReference>
<evidence type="ECO:0000256" key="6">
    <source>
        <dbReference type="ARBA" id="ARBA00023004"/>
    </source>
</evidence>
<comment type="subcellular location">
    <subcellularLocation>
        <location evidence="1 11">Cell outer membrane</location>
        <topology evidence="1 11">Multi-pass membrane protein</topology>
    </subcellularLocation>
</comment>
<dbReference type="InterPro" id="IPR000531">
    <property type="entry name" value="Beta-barrel_TonB"/>
</dbReference>
<evidence type="ECO:0000259" key="13">
    <source>
        <dbReference type="Pfam" id="PF00593"/>
    </source>
</evidence>
<dbReference type="PANTHER" id="PTHR32552">
    <property type="entry name" value="FERRICHROME IRON RECEPTOR-RELATED"/>
    <property type="match status" value="1"/>
</dbReference>
<dbReference type="EMBL" id="PIUM01000006">
    <property type="protein sequence ID" value="PKU25177.1"/>
    <property type="molecule type" value="Genomic_DNA"/>
</dbReference>
<keyword evidence="7" id="KW-0406">Ion transport</keyword>
<dbReference type="Pfam" id="PF00593">
    <property type="entry name" value="TonB_dep_Rec_b-barrel"/>
    <property type="match status" value="1"/>
</dbReference>
<evidence type="ECO:0000256" key="7">
    <source>
        <dbReference type="ARBA" id="ARBA00023065"/>
    </source>
</evidence>
<dbReference type="OrthoDB" id="7413795at2"/>
<evidence type="ECO:0000256" key="12">
    <source>
        <dbReference type="RuleBase" id="RU003357"/>
    </source>
</evidence>
<dbReference type="InterPro" id="IPR039426">
    <property type="entry name" value="TonB-dep_rcpt-like"/>
</dbReference>
<dbReference type="Pfam" id="PF07715">
    <property type="entry name" value="Plug"/>
    <property type="match status" value="1"/>
</dbReference>
<dbReference type="Gene3D" id="2.40.170.20">
    <property type="entry name" value="TonB-dependent receptor, beta-barrel domain"/>
    <property type="match status" value="1"/>
</dbReference>
<evidence type="ECO:0000256" key="4">
    <source>
        <dbReference type="ARBA" id="ARBA00022496"/>
    </source>
</evidence>
<dbReference type="PROSITE" id="PS52016">
    <property type="entry name" value="TONB_DEPENDENT_REC_3"/>
    <property type="match status" value="1"/>
</dbReference>
<dbReference type="PANTHER" id="PTHR32552:SF81">
    <property type="entry name" value="TONB-DEPENDENT OUTER MEMBRANE RECEPTOR"/>
    <property type="match status" value="1"/>
</dbReference>
<dbReference type="Proteomes" id="UP000233293">
    <property type="component" value="Unassembled WGS sequence"/>
</dbReference>
<comment type="caution">
    <text evidence="15">The sequence shown here is derived from an EMBL/GenBank/DDBJ whole genome shotgun (WGS) entry which is preliminary data.</text>
</comment>
<evidence type="ECO:0000256" key="5">
    <source>
        <dbReference type="ARBA" id="ARBA00022692"/>
    </source>
</evidence>
<keyword evidence="10 11" id="KW-0998">Cell outer membrane</keyword>
<keyword evidence="15" id="KW-0675">Receptor</keyword>